<accession>A0A6I2M5E7</accession>
<dbReference type="Pfam" id="PF00582">
    <property type="entry name" value="Usp"/>
    <property type="match status" value="1"/>
</dbReference>
<comment type="caution">
    <text evidence="3">The sequence shown here is derived from an EMBL/GenBank/DDBJ whole genome shotgun (WGS) entry which is preliminary data.</text>
</comment>
<organism evidence="3 4">
    <name type="scientific">Metabacillus idriensis</name>
    <dbReference type="NCBI Taxonomy" id="324768"/>
    <lineage>
        <taxon>Bacteria</taxon>
        <taxon>Bacillati</taxon>
        <taxon>Bacillota</taxon>
        <taxon>Bacilli</taxon>
        <taxon>Bacillales</taxon>
        <taxon>Bacillaceae</taxon>
        <taxon>Metabacillus</taxon>
    </lineage>
</organism>
<dbReference type="PRINTS" id="PR01438">
    <property type="entry name" value="UNVRSLSTRESS"/>
</dbReference>
<dbReference type="PANTHER" id="PTHR46268">
    <property type="entry name" value="STRESS RESPONSE PROTEIN NHAX"/>
    <property type="match status" value="1"/>
</dbReference>
<evidence type="ECO:0000256" key="1">
    <source>
        <dbReference type="ARBA" id="ARBA00008791"/>
    </source>
</evidence>
<protein>
    <submittedName>
        <fullName evidence="3">Universal stress protein</fullName>
    </submittedName>
</protein>
<evidence type="ECO:0000313" key="4">
    <source>
        <dbReference type="Proteomes" id="UP000441585"/>
    </source>
</evidence>
<comment type="similarity">
    <text evidence="1">Belongs to the universal stress protein A family.</text>
</comment>
<sequence length="175" mass="19144">MIKMNTFKHIVVAYDGLDESQAALKTGIDLSKQLESKLTVVHVFQEEHAMHTKGVQPVIPSAPANGYLTDNLQNYPVAPPPSQELDQTHTQHDYFDNADEIVSRIRMKMDENQAIGEVEILSGSPSDAILKYAEEKNADLIVMGSRDSGGLKKLLFGGVSDKVSHNSAISVLIAK</sequence>
<gene>
    <name evidence="3" type="ORF">GJU41_01055</name>
</gene>
<feature type="domain" description="UspA" evidence="2">
    <location>
        <begin position="7"/>
        <end position="175"/>
    </location>
</feature>
<dbReference type="PANTHER" id="PTHR46268:SF6">
    <property type="entry name" value="UNIVERSAL STRESS PROTEIN UP12"/>
    <property type="match status" value="1"/>
</dbReference>
<dbReference type="InterPro" id="IPR006016">
    <property type="entry name" value="UspA"/>
</dbReference>
<keyword evidence="4" id="KW-1185">Reference proteome</keyword>
<dbReference type="SUPFAM" id="SSF52402">
    <property type="entry name" value="Adenine nucleotide alpha hydrolases-like"/>
    <property type="match status" value="1"/>
</dbReference>
<dbReference type="InterPro" id="IPR014729">
    <property type="entry name" value="Rossmann-like_a/b/a_fold"/>
</dbReference>
<proteinExistence type="inferred from homology"/>
<dbReference type="AlphaFoldDB" id="A0A6I2M5E7"/>
<dbReference type="Proteomes" id="UP000441585">
    <property type="component" value="Unassembled WGS sequence"/>
</dbReference>
<dbReference type="InterPro" id="IPR006015">
    <property type="entry name" value="Universal_stress_UspA"/>
</dbReference>
<reference evidence="3 4" key="1">
    <citation type="submission" date="2019-11" db="EMBL/GenBank/DDBJ databases">
        <title>Bacillus idriensis genome.</title>
        <authorList>
            <person name="Konopka E.N."/>
            <person name="Newman J.D."/>
        </authorList>
    </citation>
    <scope>NUCLEOTIDE SEQUENCE [LARGE SCALE GENOMIC DNA]</scope>
    <source>
        <strain evidence="3 4">DSM 19097</strain>
    </source>
</reference>
<evidence type="ECO:0000259" key="2">
    <source>
        <dbReference type="Pfam" id="PF00582"/>
    </source>
</evidence>
<dbReference type="EMBL" id="WKKF01000001">
    <property type="protein sequence ID" value="MRX52544.1"/>
    <property type="molecule type" value="Genomic_DNA"/>
</dbReference>
<name>A0A6I2M5E7_9BACI</name>
<dbReference type="CDD" id="cd00293">
    <property type="entry name" value="USP-like"/>
    <property type="match status" value="1"/>
</dbReference>
<evidence type="ECO:0000313" key="3">
    <source>
        <dbReference type="EMBL" id="MRX52544.1"/>
    </source>
</evidence>
<dbReference type="Gene3D" id="3.40.50.620">
    <property type="entry name" value="HUPs"/>
    <property type="match status" value="1"/>
</dbReference>